<dbReference type="GO" id="GO:0008270">
    <property type="term" value="F:zinc ion binding"/>
    <property type="evidence" value="ECO:0007669"/>
    <property type="project" value="UniProtKB-KW"/>
</dbReference>
<evidence type="ECO:0000256" key="1">
    <source>
        <dbReference type="ARBA" id="ARBA00004123"/>
    </source>
</evidence>
<dbReference type="FunFam" id="2.40.50.140:FF:000064">
    <property type="entry name" value="Replication protein A subunit"/>
    <property type="match status" value="1"/>
</dbReference>
<sequence>MYALTEGICNRLQNEENDNQDLWSSTPVVQVLSVRSVPSPNNNPQRNRLIISDGTFFLQSMLATQLNHLVEENLIGKNSIVKIEKMSCNFIQGKRLVVILGLQVLQKDAEKIGEPKPVVGEKSPEVDTNAPQAQAQSTPAPAAQPSTSVAVPAPKLRAQKNTRANIYPIEGLSPYQNNWTIKARVMRKSDIRTYSNQRGEGKLFDVTLMDDTGEIKATGFNAVVDELYEKLQEDHVYYLSKARVNLAKKKFTTVNNDYELSLERNTEIEECLDTDHLPTVKYAFVPLSGLEEVAKDAICDVIGVVKETGELAEVMTKTNRTLTKRELTIVDESGFSVRTTLWGKQAEQYQSDDHPIIAFKGVRVGDFGGRSLSVLGSSMMTINPDLPEAYSLRGWYDDAGVKTSFHSHTSGGASGGAGGTINRSEMRTLNDVKEAQLGMSDKVDYFSCRATIMHIKPENTYYPACPGENCSKKVVEQHDGWRCEKCDRSYEKPEYRLLGQAWLQGFNDVGVAIFGLPADELHDIKERDESQFNTIMQKAQGSTFNFACRAKQDTFNDQTRVRYGITRIQPLNFVEEARSYIDLLRSGWAQ</sequence>
<evidence type="ECO:0000313" key="15">
    <source>
        <dbReference type="EMBL" id="TFY76589.1"/>
    </source>
</evidence>
<dbReference type="FunFam" id="2.40.50.140:FF:000117">
    <property type="entry name" value="Replication protein A subunit"/>
    <property type="match status" value="1"/>
</dbReference>
<feature type="compositionally biased region" description="Low complexity" evidence="10">
    <location>
        <begin position="130"/>
        <end position="148"/>
    </location>
</feature>
<evidence type="ECO:0000256" key="6">
    <source>
        <dbReference type="ARBA" id="ARBA00022833"/>
    </source>
</evidence>
<evidence type="ECO:0000259" key="13">
    <source>
        <dbReference type="Pfam" id="PF08646"/>
    </source>
</evidence>
<dbReference type="InterPro" id="IPR004591">
    <property type="entry name" value="Rfa1"/>
</dbReference>
<dbReference type="CDD" id="cd04474">
    <property type="entry name" value="RPA1_DBD_A"/>
    <property type="match status" value="1"/>
</dbReference>
<evidence type="ECO:0000259" key="11">
    <source>
        <dbReference type="Pfam" id="PF01336"/>
    </source>
</evidence>
<proteinExistence type="inferred from homology"/>
<evidence type="ECO:0000256" key="3">
    <source>
        <dbReference type="ARBA" id="ARBA00022705"/>
    </source>
</evidence>
<dbReference type="EMBL" id="SFCI01001162">
    <property type="protein sequence ID" value="TFY76589.1"/>
    <property type="molecule type" value="Genomic_DNA"/>
</dbReference>
<organism evidence="15 16">
    <name type="scientific">Hericium alpestre</name>
    <dbReference type="NCBI Taxonomy" id="135208"/>
    <lineage>
        <taxon>Eukaryota</taxon>
        <taxon>Fungi</taxon>
        <taxon>Dikarya</taxon>
        <taxon>Basidiomycota</taxon>
        <taxon>Agaricomycotina</taxon>
        <taxon>Agaricomycetes</taxon>
        <taxon>Russulales</taxon>
        <taxon>Hericiaceae</taxon>
        <taxon>Hericium</taxon>
    </lineage>
</organism>
<evidence type="ECO:0000256" key="7">
    <source>
        <dbReference type="ARBA" id="ARBA00023125"/>
    </source>
</evidence>
<keyword evidence="7 9" id="KW-0238">DNA-binding</keyword>
<dbReference type="OrthoDB" id="1751331at2759"/>
<evidence type="ECO:0000256" key="10">
    <source>
        <dbReference type="SAM" id="MobiDB-lite"/>
    </source>
</evidence>
<dbReference type="Pfam" id="PF01336">
    <property type="entry name" value="tRNA_anti-codon"/>
    <property type="match status" value="1"/>
</dbReference>
<gene>
    <name evidence="15" type="ORF">EWM64_g7426</name>
</gene>
<dbReference type="CDD" id="cd04477">
    <property type="entry name" value="RPA1N"/>
    <property type="match status" value="1"/>
</dbReference>
<dbReference type="FunFam" id="2.40.50.140:FF:000041">
    <property type="entry name" value="Replication protein A subunit"/>
    <property type="match status" value="1"/>
</dbReference>
<comment type="subcellular location">
    <subcellularLocation>
        <location evidence="1 9">Nucleus</location>
    </subcellularLocation>
</comment>
<feature type="region of interest" description="Disordered" evidence="10">
    <location>
        <begin position="115"/>
        <end position="148"/>
    </location>
</feature>
<dbReference type="AlphaFoldDB" id="A0A4Y9ZSY0"/>
<keyword evidence="6 9" id="KW-0862">Zinc</keyword>
<dbReference type="Pfam" id="PF04057">
    <property type="entry name" value="Rep-A_N"/>
    <property type="match status" value="1"/>
</dbReference>
<comment type="caution">
    <text evidence="15">The sequence shown here is derived from an EMBL/GenBank/DDBJ whole genome shotgun (WGS) entry which is preliminary data.</text>
</comment>
<feature type="domain" description="OB" evidence="11">
    <location>
        <begin position="179"/>
        <end position="259"/>
    </location>
</feature>
<dbReference type="NCBIfam" id="TIGR00617">
    <property type="entry name" value="rpa1"/>
    <property type="match status" value="1"/>
</dbReference>
<dbReference type="InterPro" id="IPR013955">
    <property type="entry name" value="Rep_factor-A_C"/>
</dbReference>
<dbReference type="Proteomes" id="UP000298061">
    <property type="component" value="Unassembled WGS sequence"/>
</dbReference>
<dbReference type="InterPro" id="IPR031657">
    <property type="entry name" value="REPA_OB_2"/>
</dbReference>
<name>A0A4Y9ZSY0_9AGAM</name>
<keyword evidence="3 9" id="KW-0235">DNA replication</keyword>
<feature type="domain" description="Replication factor A C-terminal" evidence="13">
    <location>
        <begin position="445"/>
        <end position="578"/>
    </location>
</feature>
<dbReference type="SUPFAM" id="SSF50249">
    <property type="entry name" value="Nucleic acid-binding proteins"/>
    <property type="match status" value="4"/>
</dbReference>
<comment type="similarity">
    <text evidence="2 9">Belongs to the replication factor A protein 1 family.</text>
</comment>
<dbReference type="InterPro" id="IPR007199">
    <property type="entry name" value="Rep_factor-A_N"/>
</dbReference>
<dbReference type="GO" id="GO:0000781">
    <property type="term" value="C:chromosome, telomeric region"/>
    <property type="evidence" value="ECO:0007669"/>
    <property type="project" value="UniProtKB-ARBA"/>
</dbReference>
<dbReference type="PANTHER" id="PTHR47165:SF4">
    <property type="entry name" value="OS03G0429900 PROTEIN"/>
    <property type="match status" value="1"/>
</dbReference>
<keyword evidence="4 9" id="KW-0479">Metal-binding</keyword>
<feature type="domain" description="Replication protein A OB" evidence="14">
    <location>
        <begin position="288"/>
        <end position="383"/>
    </location>
</feature>
<keyword evidence="8 9" id="KW-0539">Nucleus</keyword>
<dbReference type="GO" id="GO:0005662">
    <property type="term" value="C:DNA replication factor A complex"/>
    <property type="evidence" value="ECO:0007669"/>
    <property type="project" value="UniProtKB-ARBA"/>
</dbReference>
<evidence type="ECO:0000313" key="16">
    <source>
        <dbReference type="Proteomes" id="UP000298061"/>
    </source>
</evidence>
<comment type="function">
    <text evidence="9">As part of the replication protein A (RPA/RP-A), a single-stranded DNA-binding heterotrimeric complex, may play an essential role in DNA replication, recombination and repair. Binds and stabilizes single-stranded DNA intermediates, preventing complementary DNA reannealing and recruiting different proteins involved in DNA metabolism.</text>
</comment>
<dbReference type="CDD" id="cd04475">
    <property type="entry name" value="RPA1_DBD_B"/>
    <property type="match status" value="1"/>
</dbReference>
<protein>
    <recommendedName>
        <fullName evidence="9">Replication protein A subunit</fullName>
    </recommendedName>
</protein>
<dbReference type="FunFam" id="2.40.50.140:FF:000090">
    <property type="entry name" value="Replication protein A subunit"/>
    <property type="match status" value="1"/>
</dbReference>
<dbReference type="GO" id="GO:0003677">
    <property type="term" value="F:DNA binding"/>
    <property type="evidence" value="ECO:0007669"/>
    <property type="project" value="UniProtKB-KW"/>
</dbReference>
<dbReference type="GO" id="GO:0007004">
    <property type="term" value="P:telomere maintenance via telomerase"/>
    <property type="evidence" value="ECO:0007669"/>
    <property type="project" value="UniProtKB-ARBA"/>
</dbReference>
<evidence type="ECO:0000256" key="9">
    <source>
        <dbReference type="RuleBase" id="RU364130"/>
    </source>
</evidence>
<dbReference type="GO" id="GO:0006310">
    <property type="term" value="P:DNA recombination"/>
    <property type="evidence" value="ECO:0007669"/>
    <property type="project" value="InterPro"/>
</dbReference>
<dbReference type="PANTHER" id="PTHR47165">
    <property type="entry name" value="OS03G0429900 PROTEIN"/>
    <property type="match status" value="1"/>
</dbReference>
<accession>A0A4Y9ZSY0</accession>
<dbReference type="InterPro" id="IPR004365">
    <property type="entry name" value="NA-bd_OB_tRNA"/>
</dbReference>
<dbReference type="STRING" id="135208.A0A4Y9ZSY0"/>
<evidence type="ECO:0000256" key="2">
    <source>
        <dbReference type="ARBA" id="ARBA00005690"/>
    </source>
</evidence>
<evidence type="ECO:0000256" key="4">
    <source>
        <dbReference type="ARBA" id="ARBA00022723"/>
    </source>
</evidence>
<dbReference type="Pfam" id="PF16900">
    <property type="entry name" value="REPA_OB_2"/>
    <property type="match status" value="1"/>
</dbReference>
<dbReference type="InterPro" id="IPR012340">
    <property type="entry name" value="NA-bd_OB-fold"/>
</dbReference>
<dbReference type="Gene3D" id="2.40.50.140">
    <property type="entry name" value="Nucleic acid-binding proteins"/>
    <property type="match status" value="4"/>
</dbReference>
<dbReference type="CDD" id="cd04476">
    <property type="entry name" value="RPA1_DBD_C"/>
    <property type="match status" value="1"/>
</dbReference>
<dbReference type="GO" id="GO:0006260">
    <property type="term" value="P:DNA replication"/>
    <property type="evidence" value="ECO:0007669"/>
    <property type="project" value="UniProtKB-KW"/>
</dbReference>
<evidence type="ECO:0000256" key="8">
    <source>
        <dbReference type="ARBA" id="ARBA00023242"/>
    </source>
</evidence>
<keyword evidence="5 9" id="KW-0863">Zinc-finger</keyword>
<reference evidence="15 16" key="1">
    <citation type="submission" date="2019-02" db="EMBL/GenBank/DDBJ databases">
        <title>Genome sequencing of the rare red list fungi Hericium alpestre (H. flagellum).</title>
        <authorList>
            <person name="Buettner E."/>
            <person name="Kellner H."/>
        </authorList>
    </citation>
    <scope>NUCLEOTIDE SEQUENCE [LARGE SCALE GENOMIC DNA]</scope>
    <source>
        <strain evidence="15 16">DSM 108284</strain>
    </source>
</reference>
<keyword evidence="16" id="KW-1185">Reference proteome</keyword>
<feature type="domain" description="Replication factor-A protein 1 N-terminal" evidence="12">
    <location>
        <begin position="21"/>
        <end position="106"/>
    </location>
</feature>
<evidence type="ECO:0000259" key="12">
    <source>
        <dbReference type="Pfam" id="PF04057"/>
    </source>
</evidence>
<evidence type="ECO:0000259" key="14">
    <source>
        <dbReference type="Pfam" id="PF16900"/>
    </source>
</evidence>
<dbReference type="InterPro" id="IPR047192">
    <property type="entry name" value="Euk_RPA1_DBD_C"/>
</dbReference>
<comment type="subunit">
    <text evidence="9">Component of the heterotrimeric canonical replication protein A complex (RPA).</text>
</comment>
<dbReference type="GO" id="GO:0006281">
    <property type="term" value="P:DNA repair"/>
    <property type="evidence" value="ECO:0007669"/>
    <property type="project" value="InterPro"/>
</dbReference>
<evidence type="ECO:0000256" key="5">
    <source>
        <dbReference type="ARBA" id="ARBA00022771"/>
    </source>
</evidence>
<dbReference type="Pfam" id="PF08646">
    <property type="entry name" value="Rep_fac-A_C"/>
    <property type="match status" value="1"/>
</dbReference>